<dbReference type="InterPro" id="IPR020751">
    <property type="entry name" value="aa-tRNA-synth_I_codon-bd_sub2"/>
</dbReference>
<keyword evidence="4 7" id="KW-0067">ATP-binding</keyword>
<dbReference type="Pfam" id="PF00749">
    <property type="entry name" value="tRNA-synt_1c"/>
    <property type="match status" value="1"/>
</dbReference>
<protein>
    <recommendedName>
        <fullName evidence="7">Glutamate--tRNA ligase</fullName>
        <ecNumber evidence="7">6.1.1.17</ecNumber>
    </recommendedName>
    <alternativeName>
        <fullName evidence="7">Glutamyl-tRNA synthetase</fullName>
        <shortName evidence="7">GluRS</shortName>
    </alternativeName>
</protein>
<dbReference type="Proteomes" id="UP000177958">
    <property type="component" value="Unassembled WGS sequence"/>
</dbReference>
<dbReference type="InterPro" id="IPR000924">
    <property type="entry name" value="Glu/Gln-tRNA-synth"/>
</dbReference>
<comment type="subunit">
    <text evidence="7">Monomer.</text>
</comment>
<evidence type="ECO:0000313" key="10">
    <source>
        <dbReference type="EMBL" id="OGG57336.1"/>
    </source>
</evidence>
<dbReference type="Gene3D" id="1.10.1160.10">
    <property type="entry name" value="Glutamyl-trna Synthetase, Domain 2"/>
    <property type="match status" value="1"/>
</dbReference>
<dbReference type="HAMAP" id="MF_00022">
    <property type="entry name" value="Glu_tRNA_synth_type1"/>
    <property type="match status" value="1"/>
</dbReference>
<dbReference type="CDD" id="cd00808">
    <property type="entry name" value="GluRS_core"/>
    <property type="match status" value="1"/>
</dbReference>
<accession>A0A1F6D7E9</accession>
<evidence type="ECO:0000256" key="2">
    <source>
        <dbReference type="ARBA" id="ARBA00022598"/>
    </source>
</evidence>
<evidence type="ECO:0000256" key="6">
    <source>
        <dbReference type="ARBA" id="ARBA00023146"/>
    </source>
</evidence>
<dbReference type="GO" id="GO:0008270">
    <property type="term" value="F:zinc ion binding"/>
    <property type="evidence" value="ECO:0007669"/>
    <property type="project" value="InterPro"/>
</dbReference>
<dbReference type="GO" id="GO:0000049">
    <property type="term" value="F:tRNA binding"/>
    <property type="evidence" value="ECO:0007669"/>
    <property type="project" value="InterPro"/>
</dbReference>
<dbReference type="EMBL" id="MFKX01000029">
    <property type="protein sequence ID" value="OGG57336.1"/>
    <property type="molecule type" value="Genomic_DNA"/>
</dbReference>
<name>A0A1F6D7E9_9BACT</name>
<feature type="domain" description="Aminoacyl-tRNA synthetase class I anticodon-binding" evidence="9">
    <location>
        <begin position="294"/>
        <end position="430"/>
    </location>
</feature>
<dbReference type="EC" id="6.1.1.17" evidence="7"/>
<dbReference type="InterPro" id="IPR020058">
    <property type="entry name" value="Glu/Gln-tRNA-synth_Ib_cat-dom"/>
</dbReference>
<comment type="function">
    <text evidence="7">Catalyzes the attachment of glutamate to tRNA(Glu) in a two-step reaction: glutamate is first activated by ATP to form Glu-AMP and then transferred to the acceptor end of tRNA(Glu).</text>
</comment>
<dbReference type="GO" id="GO:0005829">
    <property type="term" value="C:cytosol"/>
    <property type="evidence" value="ECO:0007669"/>
    <property type="project" value="TreeGrafter"/>
</dbReference>
<dbReference type="Pfam" id="PF19269">
    <property type="entry name" value="Anticodon_2"/>
    <property type="match status" value="1"/>
</dbReference>
<dbReference type="GO" id="GO:0006424">
    <property type="term" value="P:glutamyl-tRNA aminoacylation"/>
    <property type="evidence" value="ECO:0007669"/>
    <property type="project" value="UniProtKB-UniRule"/>
</dbReference>
<dbReference type="InterPro" id="IPR049940">
    <property type="entry name" value="GluQ/Sye"/>
</dbReference>
<gene>
    <name evidence="7" type="primary">gltX</name>
    <name evidence="10" type="ORF">A2853_02350</name>
</gene>
<keyword evidence="3 7" id="KW-0547">Nucleotide-binding</keyword>
<feature type="short sequence motif" description="'KMSKS' region" evidence="7">
    <location>
        <begin position="206"/>
        <end position="210"/>
    </location>
</feature>
<feature type="short sequence motif" description="'HIGH' region" evidence="7">
    <location>
        <begin position="9"/>
        <end position="19"/>
    </location>
</feature>
<evidence type="ECO:0000259" key="8">
    <source>
        <dbReference type="Pfam" id="PF00749"/>
    </source>
</evidence>
<comment type="subcellular location">
    <subcellularLocation>
        <location evidence="7">Cytoplasm</location>
    </subcellularLocation>
</comment>
<dbReference type="Gene3D" id="3.90.800.10">
    <property type="entry name" value="Glutamyl-tRNA Synthetase, Domain 3"/>
    <property type="match status" value="1"/>
</dbReference>
<proteinExistence type="inferred from homology"/>
<comment type="catalytic activity">
    <reaction evidence="7">
        <text>tRNA(Glu) + L-glutamate + ATP = L-glutamyl-tRNA(Glu) + AMP + diphosphate</text>
        <dbReference type="Rhea" id="RHEA:23540"/>
        <dbReference type="Rhea" id="RHEA-COMP:9663"/>
        <dbReference type="Rhea" id="RHEA-COMP:9680"/>
        <dbReference type="ChEBI" id="CHEBI:29985"/>
        <dbReference type="ChEBI" id="CHEBI:30616"/>
        <dbReference type="ChEBI" id="CHEBI:33019"/>
        <dbReference type="ChEBI" id="CHEBI:78442"/>
        <dbReference type="ChEBI" id="CHEBI:78520"/>
        <dbReference type="ChEBI" id="CHEBI:456215"/>
        <dbReference type="EC" id="6.1.1.17"/>
    </reaction>
</comment>
<evidence type="ECO:0000256" key="3">
    <source>
        <dbReference type="ARBA" id="ARBA00022741"/>
    </source>
</evidence>
<dbReference type="InterPro" id="IPR020061">
    <property type="entry name" value="Glu_tRNA_lig_a-bdl"/>
</dbReference>
<evidence type="ECO:0000256" key="7">
    <source>
        <dbReference type="HAMAP-Rule" id="MF_00022"/>
    </source>
</evidence>
<dbReference type="InterPro" id="IPR008925">
    <property type="entry name" value="aa_tRNA-synth_I_cd-bd_sf"/>
</dbReference>
<dbReference type="Gene3D" id="3.40.50.620">
    <property type="entry name" value="HUPs"/>
    <property type="match status" value="2"/>
</dbReference>
<dbReference type="GO" id="GO:0005524">
    <property type="term" value="F:ATP binding"/>
    <property type="evidence" value="ECO:0007669"/>
    <property type="project" value="UniProtKB-UniRule"/>
</dbReference>
<reference evidence="10 11" key="1">
    <citation type="journal article" date="2016" name="Nat. Commun.">
        <title>Thousands of microbial genomes shed light on interconnected biogeochemical processes in an aquifer system.</title>
        <authorList>
            <person name="Anantharaman K."/>
            <person name="Brown C.T."/>
            <person name="Hug L.A."/>
            <person name="Sharon I."/>
            <person name="Castelle C.J."/>
            <person name="Probst A.J."/>
            <person name="Thomas B.C."/>
            <person name="Singh A."/>
            <person name="Wilkins M.J."/>
            <person name="Karaoz U."/>
            <person name="Brodie E.L."/>
            <person name="Williams K.H."/>
            <person name="Hubbard S.S."/>
            <person name="Banfield J.F."/>
        </authorList>
    </citation>
    <scope>NUCLEOTIDE SEQUENCE [LARGE SCALE GENOMIC DNA]</scope>
</reference>
<evidence type="ECO:0000313" key="11">
    <source>
        <dbReference type="Proteomes" id="UP000177958"/>
    </source>
</evidence>
<comment type="caution">
    <text evidence="7">Lacks conserved residue(s) required for the propagation of feature annotation.</text>
</comment>
<feature type="binding site" evidence="7">
    <location>
        <position position="209"/>
    </location>
    <ligand>
        <name>ATP</name>
        <dbReference type="ChEBI" id="CHEBI:30616"/>
    </ligand>
</feature>
<dbReference type="InterPro" id="IPR004527">
    <property type="entry name" value="Glu-tRNA-ligase_bac/mito"/>
</dbReference>
<dbReference type="Gene3D" id="1.10.10.350">
    <property type="match status" value="1"/>
</dbReference>
<dbReference type="SUPFAM" id="SSF48163">
    <property type="entry name" value="An anticodon-binding domain of class I aminoacyl-tRNA synthetases"/>
    <property type="match status" value="1"/>
</dbReference>
<keyword evidence="2 7" id="KW-0436">Ligase</keyword>
<organism evidence="10 11">
    <name type="scientific">Candidatus Kaiserbacteria bacterium RIFCSPHIGHO2_01_FULL_55_17</name>
    <dbReference type="NCBI Taxonomy" id="1798484"/>
    <lineage>
        <taxon>Bacteria</taxon>
        <taxon>Candidatus Kaiseribacteriota</taxon>
    </lineage>
</organism>
<evidence type="ECO:0000256" key="4">
    <source>
        <dbReference type="ARBA" id="ARBA00022840"/>
    </source>
</evidence>
<comment type="similarity">
    <text evidence="1 7">Belongs to the class-I aminoacyl-tRNA synthetase family. Glutamate--tRNA ligase type 1 subfamily.</text>
</comment>
<dbReference type="InterPro" id="IPR045462">
    <property type="entry name" value="aa-tRNA-synth_I_cd-bd"/>
</dbReference>
<sequence>MSVVTRFPPSPTGYFHIGSARTALFNYLFAAREGGVMYLRFEDTDKERSKKEYEEDIVNGLNWLGIPYAPATPLRQSERLDAYRAYLHALIEKGAAYEAEEGEKGGGKVVRFKNPNVRVTFSDLIRGEVSFDTTELKDFVIARNIDDPLYHLAVVADDHDMGITHIIRGEDHISNTQRQILILEALGFARPIYAHIPLILAPDRTKLSKRNFAASVNDYRRDGYLPEAFVNYLALLGWTPPGEEKLSVKELVQKFDIQEVHKSGAIFDIQKLKWLNREYMRDIPDAAFLKELLDRVPAWNVDIAAKLMPLARERMSVWSDLESLKADFDFFFAAPALDIQKIPGKGSDATSAARHLSELRKLLETLPSSGSVAAEQVKGIVWEYAEREGRGAVLWPLRYALTGKERSPDPFVVSAVLGKEATLMRIGAALGMLKDS</sequence>
<dbReference type="PANTHER" id="PTHR43311">
    <property type="entry name" value="GLUTAMATE--TRNA LIGASE"/>
    <property type="match status" value="1"/>
</dbReference>
<dbReference type="PRINTS" id="PR00987">
    <property type="entry name" value="TRNASYNTHGLU"/>
</dbReference>
<evidence type="ECO:0000256" key="1">
    <source>
        <dbReference type="ARBA" id="ARBA00007894"/>
    </source>
</evidence>
<dbReference type="InterPro" id="IPR014729">
    <property type="entry name" value="Rossmann-like_a/b/a_fold"/>
</dbReference>
<evidence type="ECO:0000256" key="5">
    <source>
        <dbReference type="ARBA" id="ARBA00022917"/>
    </source>
</evidence>
<keyword evidence="7" id="KW-0963">Cytoplasm</keyword>
<dbReference type="SUPFAM" id="SSF52374">
    <property type="entry name" value="Nucleotidylyl transferase"/>
    <property type="match status" value="1"/>
</dbReference>
<keyword evidence="5 7" id="KW-0648">Protein biosynthesis</keyword>
<feature type="domain" description="Glutamyl/glutaminyl-tRNA synthetase class Ib catalytic" evidence="8">
    <location>
        <begin position="101"/>
        <end position="274"/>
    </location>
</feature>
<evidence type="ECO:0000259" key="9">
    <source>
        <dbReference type="Pfam" id="PF19269"/>
    </source>
</evidence>
<dbReference type="PANTHER" id="PTHR43311:SF2">
    <property type="entry name" value="GLUTAMATE--TRNA LIGASE, MITOCHONDRIAL-RELATED"/>
    <property type="match status" value="1"/>
</dbReference>
<keyword evidence="6 7" id="KW-0030">Aminoacyl-tRNA synthetase</keyword>
<comment type="caution">
    <text evidence="10">The sequence shown here is derived from an EMBL/GenBank/DDBJ whole genome shotgun (WGS) entry which is preliminary data.</text>
</comment>
<dbReference type="AlphaFoldDB" id="A0A1F6D7E9"/>
<dbReference type="GO" id="GO:0004818">
    <property type="term" value="F:glutamate-tRNA ligase activity"/>
    <property type="evidence" value="ECO:0007669"/>
    <property type="project" value="UniProtKB-UniRule"/>
</dbReference>
<dbReference type="InterPro" id="IPR033910">
    <property type="entry name" value="GluRS_core"/>
</dbReference>